<proteinExistence type="predicted"/>
<dbReference type="AlphaFoldDB" id="A0AAF0A256"/>
<feature type="region of interest" description="Disordered" evidence="1">
    <location>
        <begin position="50"/>
        <end position="72"/>
    </location>
</feature>
<dbReference type="InterPro" id="IPR007433">
    <property type="entry name" value="DUF481"/>
</dbReference>
<dbReference type="RefSeq" id="WP_330932211.1">
    <property type="nucleotide sequence ID" value="NZ_CP119075.1"/>
</dbReference>
<sequence length="310" mass="34595">MSQTDEIIVFDAPMVGRIEVSTADVKLGSSIPVPELAAIAPVVVESDAQEAATAEQAAPAVPPQAPDASPKAKVAAKITPWSGSVELGFRQEQGRKDSINIDLRATAERTYGVNTFKANTRILRGEQDNVVNKSRYDGSFRWRRELGERTFAQSLSSYYRDDLKNITDNWEQNIGAGYRLFKSDDHAVNIGGGLTAQYRNEESLDGNFYTLIELFQDYSYQISKRIKFVQDAVAQYSPDGRSRFVTVANQPTPTTEDLPNYKVRFNTALQGQITERIQINLRYEYEFDNAVSTSDAKTDQRITSSIGYGF</sequence>
<dbReference type="EMBL" id="CP119075">
    <property type="protein sequence ID" value="WED65737.1"/>
    <property type="molecule type" value="Genomic_DNA"/>
</dbReference>
<reference evidence="2" key="1">
    <citation type="submission" date="2023-03" db="EMBL/GenBank/DDBJ databases">
        <title>Lomoglobus Profundus gen. nov., sp. nov., a novel member of the phylum Verrucomicrobia, isolated from deep-marine sediment of South China Sea.</title>
        <authorList>
            <person name="Ahmad T."/>
            <person name="Ishaq S.E."/>
            <person name="Wang F."/>
        </authorList>
    </citation>
    <scope>NUCLEOTIDE SEQUENCE</scope>
    <source>
        <strain evidence="2">LMO-M01</strain>
    </source>
</reference>
<protein>
    <submittedName>
        <fullName evidence="2">DUF481 domain-containing protein</fullName>
    </submittedName>
</protein>
<keyword evidence="3" id="KW-1185">Reference proteome</keyword>
<dbReference type="Pfam" id="PF04338">
    <property type="entry name" value="DUF481"/>
    <property type="match status" value="1"/>
</dbReference>
<dbReference type="Proteomes" id="UP001218638">
    <property type="component" value="Chromosome"/>
</dbReference>
<evidence type="ECO:0000313" key="2">
    <source>
        <dbReference type="EMBL" id="WED65737.1"/>
    </source>
</evidence>
<evidence type="ECO:0000256" key="1">
    <source>
        <dbReference type="SAM" id="MobiDB-lite"/>
    </source>
</evidence>
<accession>A0AAF0A256</accession>
<gene>
    <name evidence="2" type="ORF">PXH66_02615</name>
</gene>
<name>A0AAF0A256_9BACT</name>
<evidence type="ECO:0000313" key="3">
    <source>
        <dbReference type="Proteomes" id="UP001218638"/>
    </source>
</evidence>
<dbReference type="KEGG" id="slom:PXH66_02615"/>
<organism evidence="2 3">
    <name type="scientific">Synoicihabitans lomoniglobus</name>
    <dbReference type="NCBI Taxonomy" id="2909285"/>
    <lineage>
        <taxon>Bacteria</taxon>
        <taxon>Pseudomonadati</taxon>
        <taxon>Verrucomicrobiota</taxon>
        <taxon>Opitutia</taxon>
        <taxon>Opitutales</taxon>
        <taxon>Opitutaceae</taxon>
        <taxon>Synoicihabitans</taxon>
    </lineage>
</organism>
<feature type="compositionally biased region" description="Low complexity" evidence="1">
    <location>
        <begin position="50"/>
        <end position="59"/>
    </location>
</feature>